<evidence type="ECO:0000313" key="1">
    <source>
        <dbReference type="EMBL" id="MEF3112433.1"/>
    </source>
</evidence>
<gene>
    <name evidence="1" type="ORF">RB636_04355</name>
</gene>
<protein>
    <submittedName>
        <fullName evidence="1">Uncharacterized protein</fullName>
    </submittedName>
</protein>
<dbReference type="RefSeq" id="WP_331785430.1">
    <property type="nucleotide sequence ID" value="NZ_JAVFKM010000002.1"/>
</dbReference>
<accession>A0ABU7WNY6</accession>
<evidence type="ECO:0000313" key="2">
    <source>
        <dbReference type="Proteomes" id="UP001348265"/>
    </source>
</evidence>
<dbReference type="Proteomes" id="UP001348265">
    <property type="component" value="Unassembled WGS sequence"/>
</dbReference>
<proteinExistence type="predicted"/>
<keyword evidence="2" id="KW-1185">Reference proteome</keyword>
<reference evidence="1 2" key="1">
    <citation type="submission" date="2023-08" db="EMBL/GenBank/DDBJ databases">
        <authorList>
            <person name="Sharma P."/>
            <person name="Verma V."/>
            <person name="Mohan M.K."/>
            <person name="Dubey A.K."/>
        </authorList>
    </citation>
    <scope>NUCLEOTIDE SEQUENCE [LARGE SCALE GENOMIC DNA]</scope>
    <source>
        <strain evidence="1 2">ADP4</strain>
    </source>
</reference>
<dbReference type="EMBL" id="JAVFKM010000002">
    <property type="protein sequence ID" value="MEF3112433.1"/>
    <property type="molecule type" value="Genomic_DNA"/>
</dbReference>
<sequence>MGRPPKLPEPDVLFAMLVRGDFQNQKEIAKHYKVDKAAVSRRLSKFSEPLIDFASLMPWDLTVEDRNQRPARALRLHLRSKLENETLSEAEERSHAAWISDLRARGHILMFNPAKTDEDLTSSEDRGWKYVDRDDSHEDFVAVLPEGHELPQETVDLYRMS</sequence>
<organism evidence="1 2">
    <name type="scientific">Streptomyces chrestomyceticus</name>
    <dbReference type="NCBI Taxonomy" id="68185"/>
    <lineage>
        <taxon>Bacteria</taxon>
        <taxon>Bacillati</taxon>
        <taxon>Actinomycetota</taxon>
        <taxon>Actinomycetes</taxon>
        <taxon>Kitasatosporales</taxon>
        <taxon>Streptomycetaceae</taxon>
        <taxon>Streptomyces</taxon>
    </lineage>
</organism>
<name>A0ABU7WNY6_9ACTN</name>
<comment type="caution">
    <text evidence="1">The sequence shown here is derived from an EMBL/GenBank/DDBJ whole genome shotgun (WGS) entry which is preliminary data.</text>
</comment>